<dbReference type="GO" id="GO:0022857">
    <property type="term" value="F:transmembrane transporter activity"/>
    <property type="evidence" value="ECO:0007669"/>
    <property type="project" value="InterPro"/>
</dbReference>
<dbReference type="PANTHER" id="PTHR23502">
    <property type="entry name" value="MAJOR FACILITATOR SUPERFAMILY"/>
    <property type="match status" value="1"/>
</dbReference>
<evidence type="ECO:0000256" key="2">
    <source>
        <dbReference type="ARBA" id="ARBA00022692"/>
    </source>
</evidence>
<feature type="transmembrane region" description="Helical" evidence="5">
    <location>
        <begin position="89"/>
        <end position="113"/>
    </location>
</feature>
<protein>
    <recommendedName>
        <fullName evidence="6">Major facilitator superfamily (MFS) profile domain-containing protein</fullName>
    </recommendedName>
</protein>
<dbReference type="GO" id="GO:0005886">
    <property type="term" value="C:plasma membrane"/>
    <property type="evidence" value="ECO:0007669"/>
    <property type="project" value="TreeGrafter"/>
</dbReference>
<gene>
    <name evidence="7" type="ORF">RclHR1_02740010</name>
</gene>
<dbReference type="Pfam" id="PF07929">
    <property type="entry name" value="PRiA4_ORF3"/>
    <property type="match status" value="1"/>
</dbReference>
<dbReference type="InterPro" id="IPR036259">
    <property type="entry name" value="MFS_trans_sf"/>
</dbReference>
<dbReference type="Gene3D" id="1.20.1250.20">
    <property type="entry name" value="MFS general substrate transporter like domains"/>
    <property type="match status" value="1"/>
</dbReference>
<dbReference type="STRING" id="94130.A0A2Z6RFS9"/>
<feature type="transmembrane region" description="Helical" evidence="5">
    <location>
        <begin position="457"/>
        <end position="478"/>
    </location>
</feature>
<organism evidence="7 8">
    <name type="scientific">Rhizophagus clarus</name>
    <dbReference type="NCBI Taxonomy" id="94130"/>
    <lineage>
        <taxon>Eukaryota</taxon>
        <taxon>Fungi</taxon>
        <taxon>Fungi incertae sedis</taxon>
        <taxon>Mucoromycota</taxon>
        <taxon>Glomeromycotina</taxon>
        <taxon>Glomeromycetes</taxon>
        <taxon>Glomerales</taxon>
        <taxon>Glomeraceae</taxon>
        <taxon>Rhizophagus</taxon>
    </lineage>
</organism>
<feature type="transmembrane region" description="Helical" evidence="5">
    <location>
        <begin position="336"/>
        <end position="358"/>
    </location>
</feature>
<keyword evidence="8" id="KW-1185">Reference proteome</keyword>
<comment type="caution">
    <text evidence="7">The sequence shown here is derived from an EMBL/GenBank/DDBJ whole genome shotgun (WGS) entry which is preliminary data.</text>
</comment>
<evidence type="ECO:0000313" key="8">
    <source>
        <dbReference type="Proteomes" id="UP000247702"/>
    </source>
</evidence>
<dbReference type="AlphaFoldDB" id="A0A2Z6RFS9"/>
<sequence length="787" mass="89253">MDNSIHINLKNNQSDTTIASQNDTRQNQLQKRKEIEDVLNLDNTQEKSIRIENEDKPSISIHISTDDFDKRSATTTIVDNKNFNYCSKYFILTLISIGSMFMPISCTITYPAAEEIRAEFKVNDMVNGLPISCFLISFGIFPLIWASYSDKHQTRKQVYVAGLILLIIASIICAISKNIWVYILMRALQACGVAVVVCIGGGIICDIFPDHERGQAYGIFSFGRETGGLIGPVIGGLITSSLGWRFNFWLLTILSGVFVPLIIFFLPETFPQPLSKFLPNITFSSTGNHSLTSINCSDSIHRANSTPSIKAISIKAASIVSTIKTKQFNPMAPLTLLIYPNVALLSFSKIIMTITIYIQNLLIGDLISTTYGLSSSSVGLIYIVPGLGCMIGSIIGGKYQDWVIERYRKKNNLTSELPELPELKFPEIRIKSCWIGIILIPLSYFLIGVTLEKNIPIYWILISLFVGSFASEMIFNLISTYLVDAYPERSASAIAVSDCLSYIFTGIILVFVSSVKDILNPLTLFSSMGGTIDMDSAINPIFFIQHSVQQEAQSTSNNDFQTPPLTLSRSSSPFSFDSTRARYNNDDYVQVLQFKIQLEDIKKPPVWRRIQVPYEYTFFQFHLAIQCCMGWRNSHMHVFRAQEGFEIGNPHMIEDFSYLSQTLVQEEKTTLLKDYFHIKEQKMLYEYDFGDSWGHLITYEGTFDRKARTQYPKCLKGRGKCPPEDVGGFEGFKNFKEIMSDKNHPEHENFYDWYGGKDFNPDEFDRSSAFDRLENINDFRDYGDYQI</sequence>
<comment type="subcellular location">
    <subcellularLocation>
        <location evidence="1">Membrane</location>
        <topology evidence="1">Multi-pass membrane protein</topology>
    </subcellularLocation>
</comment>
<dbReference type="Gene3D" id="1.20.1720.10">
    <property type="entry name" value="Multidrug resistance protein D"/>
    <property type="match status" value="1"/>
</dbReference>
<dbReference type="Proteomes" id="UP000247702">
    <property type="component" value="Unassembled WGS sequence"/>
</dbReference>
<accession>A0A2Z6RFS9</accession>
<dbReference type="PROSITE" id="PS50850">
    <property type="entry name" value="MFS"/>
    <property type="match status" value="1"/>
</dbReference>
<dbReference type="InterPro" id="IPR020846">
    <property type="entry name" value="MFS_dom"/>
</dbReference>
<feature type="transmembrane region" description="Helical" evidence="5">
    <location>
        <begin position="221"/>
        <end position="242"/>
    </location>
</feature>
<evidence type="ECO:0000256" key="3">
    <source>
        <dbReference type="ARBA" id="ARBA00022989"/>
    </source>
</evidence>
<dbReference type="InterPro" id="IPR011701">
    <property type="entry name" value="MFS"/>
</dbReference>
<keyword evidence="3 5" id="KW-1133">Transmembrane helix</keyword>
<name>A0A2Z6RFS9_9GLOM</name>
<proteinExistence type="predicted"/>
<evidence type="ECO:0000256" key="5">
    <source>
        <dbReference type="SAM" id="Phobius"/>
    </source>
</evidence>
<dbReference type="Gene3D" id="3.10.290.30">
    <property type="entry name" value="MM3350-like"/>
    <property type="match status" value="1"/>
</dbReference>
<feature type="transmembrane region" description="Helical" evidence="5">
    <location>
        <begin position="187"/>
        <end position="209"/>
    </location>
</feature>
<evidence type="ECO:0000313" key="7">
    <source>
        <dbReference type="EMBL" id="GBB96379.1"/>
    </source>
</evidence>
<dbReference type="SUPFAM" id="SSF159941">
    <property type="entry name" value="MM3350-like"/>
    <property type="match status" value="1"/>
</dbReference>
<reference evidence="7 8" key="1">
    <citation type="submission" date="2017-11" db="EMBL/GenBank/DDBJ databases">
        <title>The genome of Rhizophagus clarus HR1 reveals common genetic basis of auxotrophy among arbuscular mycorrhizal fungi.</title>
        <authorList>
            <person name="Kobayashi Y."/>
        </authorList>
    </citation>
    <scope>NUCLEOTIDE SEQUENCE [LARGE SCALE GENOMIC DNA]</scope>
    <source>
        <strain evidence="7 8">HR1</strain>
    </source>
</reference>
<dbReference type="Pfam" id="PF07690">
    <property type="entry name" value="MFS_1"/>
    <property type="match status" value="1"/>
</dbReference>
<feature type="transmembrane region" description="Helical" evidence="5">
    <location>
        <begin position="490"/>
        <end position="512"/>
    </location>
</feature>
<dbReference type="InterPro" id="IPR012912">
    <property type="entry name" value="Plasmid_pRiA4b_Orf3-like"/>
</dbReference>
<feature type="domain" description="Major facilitator superfamily (MFS) profile" evidence="6">
    <location>
        <begin position="91"/>
        <end position="548"/>
    </location>
</feature>
<feature type="transmembrane region" description="Helical" evidence="5">
    <location>
        <begin position="158"/>
        <end position="181"/>
    </location>
</feature>
<keyword evidence="2 5" id="KW-0812">Transmembrane</keyword>
<feature type="transmembrane region" description="Helical" evidence="5">
    <location>
        <begin position="433"/>
        <end position="451"/>
    </location>
</feature>
<keyword evidence="4 5" id="KW-0472">Membrane</keyword>
<feature type="transmembrane region" description="Helical" evidence="5">
    <location>
        <begin position="125"/>
        <end position="146"/>
    </location>
</feature>
<evidence type="ECO:0000256" key="1">
    <source>
        <dbReference type="ARBA" id="ARBA00004141"/>
    </source>
</evidence>
<evidence type="ECO:0000259" key="6">
    <source>
        <dbReference type="PROSITE" id="PS50850"/>
    </source>
</evidence>
<dbReference type="InterPro" id="IPR024047">
    <property type="entry name" value="MM3350-like_sf"/>
</dbReference>
<dbReference type="EMBL" id="BEXD01001935">
    <property type="protein sequence ID" value="GBB96379.1"/>
    <property type="molecule type" value="Genomic_DNA"/>
</dbReference>
<dbReference type="SUPFAM" id="SSF103473">
    <property type="entry name" value="MFS general substrate transporter"/>
    <property type="match status" value="1"/>
</dbReference>
<feature type="transmembrane region" description="Helical" evidence="5">
    <location>
        <begin position="378"/>
        <end position="399"/>
    </location>
</feature>
<dbReference type="PANTHER" id="PTHR23502:SF5">
    <property type="entry name" value="QUINIDINE RESISTANCE PROTEIN 3"/>
    <property type="match status" value="1"/>
</dbReference>
<evidence type="ECO:0000256" key="4">
    <source>
        <dbReference type="ARBA" id="ARBA00023136"/>
    </source>
</evidence>
<feature type="transmembrane region" description="Helical" evidence="5">
    <location>
        <begin position="248"/>
        <end position="266"/>
    </location>
</feature>